<dbReference type="Pfam" id="PF00583">
    <property type="entry name" value="Acetyltransf_1"/>
    <property type="match status" value="1"/>
</dbReference>
<evidence type="ECO:0000313" key="3">
    <source>
        <dbReference type="Proteomes" id="UP000176855"/>
    </source>
</evidence>
<dbReference type="InterPro" id="IPR002847">
    <property type="entry name" value="F420-0_gamma-glut_ligase-dom"/>
</dbReference>
<reference evidence="2 3" key="1">
    <citation type="journal article" date="2016" name="Nat. Commun.">
        <title>Thousands of microbial genomes shed light on interconnected biogeochemical processes in an aquifer system.</title>
        <authorList>
            <person name="Anantharaman K."/>
            <person name="Brown C.T."/>
            <person name="Hug L.A."/>
            <person name="Sharon I."/>
            <person name="Castelle C.J."/>
            <person name="Probst A.J."/>
            <person name="Thomas B.C."/>
            <person name="Singh A."/>
            <person name="Wilkins M.J."/>
            <person name="Karaoz U."/>
            <person name="Brodie E.L."/>
            <person name="Williams K.H."/>
            <person name="Hubbard S.S."/>
            <person name="Banfield J.F."/>
        </authorList>
    </citation>
    <scope>NUCLEOTIDE SEQUENCE [LARGE SCALE GENOMIC DNA]</scope>
</reference>
<dbReference type="PROSITE" id="PS51186">
    <property type="entry name" value="GNAT"/>
    <property type="match status" value="1"/>
</dbReference>
<dbReference type="EMBL" id="MHOO01000002">
    <property type="protein sequence ID" value="OGZ64797.1"/>
    <property type="molecule type" value="Genomic_DNA"/>
</dbReference>
<dbReference type="InterPro" id="IPR000182">
    <property type="entry name" value="GNAT_dom"/>
</dbReference>
<dbReference type="GO" id="GO:0016747">
    <property type="term" value="F:acyltransferase activity, transferring groups other than amino-acyl groups"/>
    <property type="evidence" value="ECO:0007669"/>
    <property type="project" value="InterPro"/>
</dbReference>
<evidence type="ECO:0000259" key="1">
    <source>
        <dbReference type="PROSITE" id="PS51186"/>
    </source>
</evidence>
<organism evidence="2 3">
    <name type="scientific">Candidatus Staskawiczbacteria bacterium RIFCSPHIGHO2_01_FULL_39_25</name>
    <dbReference type="NCBI Taxonomy" id="1802202"/>
    <lineage>
        <taxon>Bacteria</taxon>
        <taxon>Candidatus Staskawicziibacteriota</taxon>
    </lineage>
</organism>
<accession>A0A1G2HQM7</accession>
<protein>
    <recommendedName>
        <fullName evidence="1">N-acetyltransferase domain-containing protein</fullName>
    </recommendedName>
</protein>
<feature type="domain" description="N-acetyltransferase" evidence="1">
    <location>
        <begin position="241"/>
        <end position="383"/>
    </location>
</feature>
<dbReference type="Gene3D" id="3.30.1330.100">
    <property type="entry name" value="CofE-like"/>
    <property type="match status" value="1"/>
</dbReference>
<dbReference type="Pfam" id="PF01996">
    <property type="entry name" value="F420_ligase"/>
    <property type="match status" value="1"/>
</dbReference>
<gene>
    <name evidence="2" type="ORF">A2730_03765</name>
</gene>
<dbReference type="AlphaFoldDB" id="A0A1G2HQM7"/>
<evidence type="ECO:0000313" key="2">
    <source>
        <dbReference type="EMBL" id="OGZ64797.1"/>
    </source>
</evidence>
<dbReference type="Proteomes" id="UP000176855">
    <property type="component" value="Unassembled WGS sequence"/>
</dbReference>
<name>A0A1G2HQM7_9BACT</name>
<dbReference type="InterPro" id="IPR016181">
    <property type="entry name" value="Acyl_CoA_acyltransferase"/>
</dbReference>
<dbReference type="SUPFAM" id="SSF144010">
    <property type="entry name" value="CofE-like"/>
    <property type="match status" value="1"/>
</dbReference>
<dbReference type="STRING" id="1802202.A2730_03765"/>
<proteinExistence type="predicted"/>
<comment type="caution">
    <text evidence="2">The sequence shown here is derived from an EMBL/GenBank/DDBJ whole genome shotgun (WGS) entry which is preliminary data.</text>
</comment>
<sequence>MDLEPNKGKNLIVEIQGRKFARYPIKTKLITPEDKDISIIVEEYAKKYLHAGDIVFISEKAVAITQGRAYPIQEVKASWLASFLSRFVTKTPIGIGLGSPETMQLAIEEVGIPRILTAALVGAIGKSFGIRGLFYVIAGHGARSIDGAVPYAIPPYNTYISKGPFQANEVAEHIAQKIHTFVAIVDANDFGINTLGASNGVDGKLVARIIKDNPLGQSDEQTPVGIIREIKDLREMFDRPMAIRQAELKDKEEIIKIVNLLHLDIPDFVWNQEEFVLKQISNKEYFLGEQGGNIIGVMSLSARRNKMNIETLVVKREFQSQGFGTQFIVFAKQFARDRGFDALYAYSFKEYNMTDFYLKKQFKMLDYPGSYKNHQYYCFKAVL</sequence>
<dbReference type="Gene3D" id="3.40.630.30">
    <property type="match status" value="1"/>
</dbReference>
<dbReference type="CDD" id="cd04301">
    <property type="entry name" value="NAT_SF"/>
    <property type="match status" value="1"/>
</dbReference>
<dbReference type="SUPFAM" id="SSF55729">
    <property type="entry name" value="Acyl-CoA N-acyltransferases (Nat)"/>
    <property type="match status" value="1"/>
</dbReference>